<accession>A0A1T3CFB6</accession>
<dbReference type="PANTHER" id="PTHR43788:SF8">
    <property type="entry name" value="DNA-BINDING PROTEIN SMUBP-2"/>
    <property type="match status" value="1"/>
</dbReference>
<dbReference type="EMBL" id="LVVK01000018">
    <property type="protein sequence ID" value="OPB39798.1"/>
    <property type="molecule type" value="Genomic_DNA"/>
</dbReference>
<dbReference type="OrthoDB" id="4894521at2759"/>
<name>A0A1T3CFB6_9HYPO</name>
<sequence length="259" mass="28564">MDEAANMNRADLYGVWGNTLSPRFLFGDPKQLPPAVLTTNDKDDGGNFLNRFAKSGDISPLLLFQANGIPVYRLTTQLRMGNGLFDMVSRIIYQGVLHVYATSCNVATASFDSGRALENYIQEKYPTGTPSPEGKLLPVFIHTPGARVHTDDTTGSKKSVDQVTIALDFMVDLVKSKKIDPSKLVVISPYAANVELLDRMLRKNAAYEALKGIPPASTVDSFQGQENDIIFVVMGTAYPRPGPEFTSQEQRLNVMLMRR</sequence>
<dbReference type="GO" id="GO:0016787">
    <property type="term" value="F:hydrolase activity"/>
    <property type="evidence" value="ECO:0007669"/>
    <property type="project" value="UniProtKB-KW"/>
</dbReference>
<dbReference type="GO" id="GO:0043139">
    <property type="term" value="F:5'-3' DNA helicase activity"/>
    <property type="evidence" value="ECO:0007669"/>
    <property type="project" value="TreeGrafter"/>
</dbReference>
<dbReference type="GO" id="GO:0005524">
    <property type="term" value="F:ATP binding"/>
    <property type="evidence" value="ECO:0007669"/>
    <property type="project" value="UniProtKB-KW"/>
</dbReference>
<dbReference type="Gene3D" id="3.40.50.300">
    <property type="entry name" value="P-loop containing nucleotide triphosphate hydrolases"/>
    <property type="match status" value="1"/>
</dbReference>
<evidence type="ECO:0000256" key="1">
    <source>
        <dbReference type="ARBA" id="ARBA00022741"/>
    </source>
</evidence>
<dbReference type="AlphaFoldDB" id="A0A1T3CFB6"/>
<gene>
    <name evidence="6" type="ORF">A0O28_0096450</name>
</gene>
<proteinExistence type="predicted"/>
<dbReference type="SUPFAM" id="SSF52540">
    <property type="entry name" value="P-loop containing nucleoside triphosphate hydrolases"/>
    <property type="match status" value="1"/>
</dbReference>
<evidence type="ECO:0000256" key="3">
    <source>
        <dbReference type="ARBA" id="ARBA00022806"/>
    </source>
</evidence>
<evidence type="ECO:0000256" key="4">
    <source>
        <dbReference type="ARBA" id="ARBA00022840"/>
    </source>
</evidence>
<keyword evidence="1" id="KW-0547">Nucleotide-binding</keyword>
<dbReference type="PANTHER" id="PTHR43788">
    <property type="entry name" value="DNA2/NAM7 HELICASE FAMILY MEMBER"/>
    <property type="match status" value="1"/>
</dbReference>
<keyword evidence="4" id="KW-0067">ATP-binding</keyword>
<dbReference type="InterPro" id="IPR050534">
    <property type="entry name" value="Coronavir_polyprotein_1ab"/>
</dbReference>
<evidence type="ECO:0000313" key="7">
    <source>
        <dbReference type="Proteomes" id="UP000191004"/>
    </source>
</evidence>
<dbReference type="InterPro" id="IPR041679">
    <property type="entry name" value="DNA2/NAM7-like_C"/>
</dbReference>
<keyword evidence="7" id="KW-1185">Reference proteome</keyword>
<organism evidence="6 7">
    <name type="scientific">Trichoderma guizhouense</name>
    <dbReference type="NCBI Taxonomy" id="1491466"/>
    <lineage>
        <taxon>Eukaryota</taxon>
        <taxon>Fungi</taxon>
        <taxon>Dikarya</taxon>
        <taxon>Ascomycota</taxon>
        <taxon>Pezizomycotina</taxon>
        <taxon>Sordariomycetes</taxon>
        <taxon>Hypocreomycetidae</taxon>
        <taxon>Hypocreales</taxon>
        <taxon>Hypocreaceae</taxon>
        <taxon>Trichoderma</taxon>
    </lineage>
</organism>
<keyword evidence="2" id="KW-0378">Hydrolase</keyword>
<comment type="caution">
    <text evidence="6">The sequence shown here is derived from an EMBL/GenBank/DDBJ whole genome shotgun (WGS) entry which is preliminary data.</text>
</comment>
<evidence type="ECO:0000313" key="6">
    <source>
        <dbReference type="EMBL" id="OPB39798.1"/>
    </source>
</evidence>
<protein>
    <recommendedName>
        <fullName evidence="5">DNA2/NAM7 helicase-like C-terminal domain-containing protein</fullName>
    </recommendedName>
</protein>
<evidence type="ECO:0000256" key="2">
    <source>
        <dbReference type="ARBA" id="ARBA00022801"/>
    </source>
</evidence>
<dbReference type="Proteomes" id="UP000191004">
    <property type="component" value="Unassembled WGS sequence"/>
</dbReference>
<dbReference type="Pfam" id="PF13087">
    <property type="entry name" value="AAA_12"/>
    <property type="match status" value="1"/>
</dbReference>
<keyword evidence="3" id="KW-0347">Helicase</keyword>
<dbReference type="InterPro" id="IPR027417">
    <property type="entry name" value="P-loop_NTPase"/>
</dbReference>
<feature type="domain" description="DNA2/NAM7 helicase-like C-terminal" evidence="5">
    <location>
        <begin position="66"/>
        <end position="258"/>
    </location>
</feature>
<evidence type="ECO:0000259" key="5">
    <source>
        <dbReference type="Pfam" id="PF13087"/>
    </source>
</evidence>
<reference evidence="6 7" key="1">
    <citation type="submission" date="2016-04" db="EMBL/GenBank/DDBJ databases">
        <title>Multiple horizontal gene transfer events from other fungi enriched the ability of the initially mycotrophic fungus Trichoderma (Ascomycota) to feed on dead plant biomass.</title>
        <authorList>
            <person name="Atanasova L."/>
            <person name="Chenthamara K."/>
            <person name="Zhang J."/>
            <person name="Grujic M."/>
            <person name="Henrissat B."/>
            <person name="Kuo A."/>
            <person name="Aertz A."/>
            <person name="Salamov A."/>
            <person name="Lipzen A."/>
            <person name="Labutti K."/>
            <person name="Barry K."/>
            <person name="Miao Y."/>
            <person name="Rahimi M.J."/>
            <person name="Shen Q."/>
            <person name="Grigoriev I.V."/>
            <person name="Kubicek C.P."/>
            <person name="Druzhinina I.S."/>
        </authorList>
    </citation>
    <scope>NUCLEOTIDE SEQUENCE [LARGE SCALE GENOMIC DNA]</scope>
    <source>
        <strain evidence="6 7">NJAU 4742</strain>
    </source>
</reference>